<dbReference type="InterPro" id="IPR029044">
    <property type="entry name" value="Nucleotide-diphossugar_trans"/>
</dbReference>
<evidence type="ECO:0000313" key="3">
    <source>
        <dbReference type="EMBL" id="GHD38794.1"/>
    </source>
</evidence>
<dbReference type="InterPro" id="IPR011990">
    <property type="entry name" value="TPR-like_helical_dom_sf"/>
</dbReference>
<organism evidence="3 4">
    <name type="scientific">Parahalioglobus pacificus</name>
    <dbReference type="NCBI Taxonomy" id="930806"/>
    <lineage>
        <taxon>Bacteria</taxon>
        <taxon>Pseudomonadati</taxon>
        <taxon>Pseudomonadota</taxon>
        <taxon>Gammaproteobacteria</taxon>
        <taxon>Cellvibrionales</taxon>
        <taxon>Halieaceae</taxon>
        <taxon>Parahalioglobus</taxon>
    </lineage>
</organism>
<comment type="caution">
    <text evidence="3">The sequence shown here is derived from an EMBL/GenBank/DDBJ whole genome shotgun (WGS) entry which is preliminary data.</text>
</comment>
<accession>A0A918XLY1</accession>
<evidence type="ECO:0000259" key="2">
    <source>
        <dbReference type="Pfam" id="PF00535"/>
    </source>
</evidence>
<dbReference type="SUPFAM" id="SSF48452">
    <property type="entry name" value="TPR-like"/>
    <property type="match status" value="1"/>
</dbReference>
<dbReference type="Gene3D" id="3.90.550.10">
    <property type="entry name" value="Spore Coat Polysaccharide Biosynthesis Protein SpsA, Chain A"/>
    <property type="match status" value="1"/>
</dbReference>
<evidence type="ECO:0000256" key="1">
    <source>
        <dbReference type="ARBA" id="ARBA00038494"/>
    </source>
</evidence>
<dbReference type="Pfam" id="PF00535">
    <property type="entry name" value="Glycos_transf_2"/>
    <property type="match status" value="1"/>
</dbReference>
<dbReference type="Gene3D" id="1.25.40.10">
    <property type="entry name" value="Tetratricopeptide repeat domain"/>
    <property type="match status" value="1"/>
</dbReference>
<comment type="similarity">
    <text evidence="1">Belongs to the glycosyltransferase 2 family. WaaE/KdtX subfamily.</text>
</comment>
<dbReference type="PANTHER" id="PTHR43630">
    <property type="entry name" value="POLY-BETA-1,6-N-ACETYL-D-GLUCOSAMINE SYNTHASE"/>
    <property type="match status" value="1"/>
</dbReference>
<protein>
    <recommendedName>
        <fullName evidence="2">Glycosyltransferase 2-like domain-containing protein</fullName>
    </recommendedName>
</protein>
<feature type="domain" description="Glycosyltransferase 2-like" evidence="2">
    <location>
        <begin position="9"/>
        <end position="103"/>
    </location>
</feature>
<evidence type="ECO:0000313" key="4">
    <source>
        <dbReference type="Proteomes" id="UP000644693"/>
    </source>
</evidence>
<dbReference type="SUPFAM" id="SSF53448">
    <property type="entry name" value="Nucleotide-diphospho-sugar transferases"/>
    <property type="match status" value="1"/>
</dbReference>
<gene>
    <name evidence="3" type="ORF">GCM10007053_29690</name>
</gene>
<dbReference type="RefSeq" id="WP_189478625.1">
    <property type="nucleotide sequence ID" value="NZ_BMYM01000004.1"/>
</dbReference>
<dbReference type="PANTHER" id="PTHR43630:SF2">
    <property type="entry name" value="GLYCOSYLTRANSFERASE"/>
    <property type="match status" value="1"/>
</dbReference>
<dbReference type="Proteomes" id="UP000644693">
    <property type="component" value="Unassembled WGS sequence"/>
</dbReference>
<sequence length="348" mass="40378">MVSICLNMVVGNEERVIRRCLESVVNHIDTWVVNCNGSDRSSEIVQEVLGHLPGQLLRDPWQNFAQNRSLVINAAKGSADYHFCIDADEVLDISGRLSDHITAHADVISYWVYFSENWAFARPGILSDKLGWRFESVVHNYPAADGIQTRLTLDGVKAWHYKDGFRWDNVKEKYAKNAAILERELAGDPGRLRNRYQFYLGESYRDCGEKDKAIEAYRGRIALGGWEEEVYWSYYQIAKLTGATDDYLAAFEFRPLRAEALFDLAERYRNKGQHNTAYMLYRRIVTDPNGDLLFVDRTIYDWRLWDALAVAGYYAGERHELLREFCMRALENAPSGHQDRIRENLKYY</sequence>
<name>A0A918XLY1_9GAMM</name>
<dbReference type="EMBL" id="BMYM01000004">
    <property type="protein sequence ID" value="GHD38794.1"/>
    <property type="molecule type" value="Genomic_DNA"/>
</dbReference>
<dbReference type="AlphaFoldDB" id="A0A918XLY1"/>
<dbReference type="InterPro" id="IPR001173">
    <property type="entry name" value="Glyco_trans_2-like"/>
</dbReference>
<reference evidence="3" key="1">
    <citation type="journal article" date="2014" name="Int. J. Syst. Evol. Microbiol.">
        <title>Complete genome sequence of Corynebacterium casei LMG S-19264T (=DSM 44701T), isolated from a smear-ripened cheese.</title>
        <authorList>
            <consortium name="US DOE Joint Genome Institute (JGI-PGF)"/>
            <person name="Walter F."/>
            <person name="Albersmeier A."/>
            <person name="Kalinowski J."/>
            <person name="Ruckert C."/>
        </authorList>
    </citation>
    <scope>NUCLEOTIDE SEQUENCE</scope>
    <source>
        <strain evidence="3">KCTC 23430</strain>
    </source>
</reference>
<reference evidence="3" key="2">
    <citation type="submission" date="2020-09" db="EMBL/GenBank/DDBJ databases">
        <authorList>
            <person name="Sun Q."/>
            <person name="Kim S."/>
        </authorList>
    </citation>
    <scope>NUCLEOTIDE SEQUENCE</scope>
    <source>
        <strain evidence="3">KCTC 23430</strain>
    </source>
</reference>
<proteinExistence type="inferred from homology"/>
<keyword evidence="4" id="KW-1185">Reference proteome</keyword>